<evidence type="ECO:0000256" key="6">
    <source>
        <dbReference type="ARBA" id="ARBA00023316"/>
    </source>
</evidence>
<dbReference type="PANTHER" id="PTHR30518:SF2">
    <property type="entry name" value="ENDOLYTIC MUREIN TRANSGLYCOSYLASE"/>
    <property type="match status" value="1"/>
</dbReference>
<evidence type="ECO:0000313" key="8">
    <source>
        <dbReference type="EMBL" id="SJZ38550.1"/>
    </source>
</evidence>
<gene>
    <name evidence="7" type="primary">mltG</name>
    <name evidence="8" type="ORF">SAMN02745973_00409</name>
</gene>
<reference evidence="8 9" key="1">
    <citation type="submission" date="2017-02" db="EMBL/GenBank/DDBJ databases">
        <authorList>
            <person name="Peterson S.W."/>
        </authorList>
    </citation>
    <scope>NUCLEOTIDE SEQUENCE [LARGE SCALE GENOMIC DNA]</scope>
    <source>
        <strain evidence="8 9">DSM 15102</strain>
    </source>
</reference>
<comment type="catalytic activity">
    <reaction evidence="7">
        <text>a peptidoglycan chain = a peptidoglycan chain with N-acetyl-1,6-anhydromuramyl-[peptide] at the reducing end + a peptidoglycan chain with N-acetylglucosamine at the non-reducing end.</text>
        <dbReference type="EC" id="4.2.2.29"/>
    </reaction>
</comment>
<name>A0A1T4K7X8_9FIRM</name>
<sequence>MKQLQLYRKKKSPLFIFIVFLLIFLIIISASILFYYMNLLKPINPSAKEKIIEIPKGYTVEDIAKLLEKEGIIKKDLAFEITVRLNNKQDQLKSGKYFLSGSMGVNEIIRNIVNGQTIDDTIKVTIPEGYELEMIADKMEKCGLVKKEDFIKAAQNIEQYDYPFLKNIPKDKNRKYLLEGYLFPDTYKFPKDVTEKEIIDTMLNRFNQVFKQDYYKRAEELDMTVDDIVTMASLIEREAKYENERALISGVYYKRLNMGMKLQCDATVQYALGERKKRLLYSDLEIDSPYNTYKYTGLPVGPISSVGEASIKAALYPKDIDYIYYVAKKDGSHVFSRTLKEHNKAKQEVLKD</sequence>
<dbReference type="AlphaFoldDB" id="A0A1T4K7X8"/>
<dbReference type="EC" id="4.2.2.29" evidence="7"/>
<keyword evidence="9" id="KW-1185">Reference proteome</keyword>
<evidence type="ECO:0000256" key="5">
    <source>
        <dbReference type="ARBA" id="ARBA00023239"/>
    </source>
</evidence>
<comment type="function">
    <text evidence="7">Functions as a peptidoglycan terminase that cleaves nascent peptidoglycan strands endolytically to terminate their elongation.</text>
</comment>
<dbReference type="GO" id="GO:0071555">
    <property type="term" value="P:cell wall organization"/>
    <property type="evidence" value="ECO:0007669"/>
    <property type="project" value="UniProtKB-KW"/>
</dbReference>
<dbReference type="Gene3D" id="3.30.1490.480">
    <property type="entry name" value="Endolytic murein transglycosylase"/>
    <property type="match status" value="2"/>
</dbReference>
<evidence type="ECO:0000256" key="7">
    <source>
        <dbReference type="HAMAP-Rule" id="MF_02065"/>
    </source>
</evidence>
<keyword evidence="6 7" id="KW-0961">Cell wall biogenesis/degradation</keyword>
<keyword evidence="1 7" id="KW-1003">Cell membrane</keyword>
<dbReference type="HAMAP" id="MF_02065">
    <property type="entry name" value="MltG"/>
    <property type="match status" value="1"/>
</dbReference>
<dbReference type="CDD" id="cd08010">
    <property type="entry name" value="MltG_like"/>
    <property type="match status" value="1"/>
</dbReference>
<dbReference type="OrthoDB" id="9814591at2"/>
<keyword evidence="5 7" id="KW-0456">Lyase</keyword>
<dbReference type="RefSeq" id="WP_159454637.1">
    <property type="nucleotide sequence ID" value="NZ_FUWV01000001.1"/>
</dbReference>
<keyword evidence="3 7" id="KW-1133">Transmembrane helix</keyword>
<keyword evidence="4 7" id="KW-0472">Membrane</keyword>
<keyword evidence="2 7" id="KW-0812">Transmembrane</keyword>
<evidence type="ECO:0000256" key="4">
    <source>
        <dbReference type="ARBA" id="ARBA00023136"/>
    </source>
</evidence>
<evidence type="ECO:0000256" key="3">
    <source>
        <dbReference type="ARBA" id="ARBA00022989"/>
    </source>
</evidence>
<comment type="similarity">
    <text evidence="7">Belongs to the transglycosylase MltG family.</text>
</comment>
<dbReference type="Proteomes" id="UP000196365">
    <property type="component" value="Unassembled WGS sequence"/>
</dbReference>
<organism evidence="8 9">
    <name type="scientific">Garciella nitratireducens DSM 15102</name>
    <dbReference type="NCBI Taxonomy" id="1121911"/>
    <lineage>
        <taxon>Bacteria</taxon>
        <taxon>Bacillati</taxon>
        <taxon>Bacillota</taxon>
        <taxon>Clostridia</taxon>
        <taxon>Eubacteriales</taxon>
        <taxon>Eubacteriaceae</taxon>
        <taxon>Garciella</taxon>
    </lineage>
</organism>
<dbReference type="EMBL" id="FUWV01000001">
    <property type="protein sequence ID" value="SJZ38550.1"/>
    <property type="molecule type" value="Genomic_DNA"/>
</dbReference>
<comment type="subcellular location">
    <subcellularLocation>
        <location evidence="7">Cell membrane</location>
        <topology evidence="7">Single-pass membrane protein</topology>
    </subcellularLocation>
</comment>
<dbReference type="NCBIfam" id="TIGR00247">
    <property type="entry name" value="endolytic transglycosylase MltG"/>
    <property type="match status" value="1"/>
</dbReference>
<dbReference type="GO" id="GO:0005886">
    <property type="term" value="C:plasma membrane"/>
    <property type="evidence" value="ECO:0007669"/>
    <property type="project" value="UniProtKB-SubCell"/>
</dbReference>
<feature type="transmembrane region" description="Helical" evidence="7">
    <location>
        <begin position="12"/>
        <end position="37"/>
    </location>
</feature>
<proteinExistence type="inferred from homology"/>
<dbReference type="PANTHER" id="PTHR30518">
    <property type="entry name" value="ENDOLYTIC MUREIN TRANSGLYCOSYLASE"/>
    <property type="match status" value="1"/>
</dbReference>
<evidence type="ECO:0000256" key="2">
    <source>
        <dbReference type="ARBA" id="ARBA00022692"/>
    </source>
</evidence>
<dbReference type="GO" id="GO:0008932">
    <property type="term" value="F:lytic endotransglycosylase activity"/>
    <property type="evidence" value="ECO:0007669"/>
    <property type="project" value="UniProtKB-UniRule"/>
</dbReference>
<dbReference type="InterPro" id="IPR003770">
    <property type="entry name" value="MLTG-like"/>
</dbReference>
<dbReference type="Gene3D" id="3.30.160.60">
    <property type="entry name" value="Classic Zinc Finger"/>
    <property type="match status" value="1"/>
</dbReference>
<dbReference type="Pfam" id="PF02618">
    <property type="entry name" value="YceG"/>
    <property type="match status" value="1"/>
</dbReference>
<dbReference type="GO" id="GO:0009252">
    <property type="term" value="P:peptidoglycan biosynthetic process"/>
    <property type="evidence" value="ECO:0007669"/>
    <property type="project" value="UniProtKB-UniRule"/>
</dbReference>
<protein>
    <recommendedName>
        <fullName evidence="7">Endolytic murein transglycosylase</fullName>
        <ecNumber evidence="7">4.2.2.29</ecNumber>
    </recommendedName>
    <alternativeName>
        <fullName evidence="7">Peptidoglycan lytic transglycosylase</fullName>
    </alternativeName>
    <alternativeName>
        <fullName evidence="7">Peptidoglycan polymerization terminase</fullName>
    </alternativeName>
</protein>
<feature type="site" description="Important for catalytic activity" evidence="7">
    <location>
        <position position="238"/>
    </location>
</feature>
<evidence type="ECO:0000313" key="9">
    <source>
        <dbReference type="Proteomes" id="UP000196365"/>
    </source>
</evidence>
<evidence type="ECO:0000256" key="1">
    <source>
        <dbReference type="ARBA" id="ARBA00022475"/>
    </source>
</evidence>
<accession>A0A1T4K7X8</accession>